<accession>A0A1L8RII2</accession>
<dbReference type="STRING" id="214095.RU97_GL001151"/>
<comment type="caution">
    <text evidence="2">The sequence shown here is derived from an EMBL/GenBank/DDBJ whole genome shotgun (WGS) entry which is preliminary data.</text>
</comment>
<dbReference type="EMBL" id="JXKH01000002">
    <property type="protein sequence ID" value="OJG19580.1"/>
    <property type="molecule type" value="Genomic_DNA"/>
</dbReference>
<name>A0A1L8RII2_9ENTE</name>
<keyword evidence="3" id="KW-1185">Reference proteome</keyword>
<organism evidence="2 3">
    <name type="scientific">Enterococcus canis</name>
    <dbReference type="NCBI Taxonomy" id="214095"/>
    <lineage>
        <taxon>Bacteria</taxon>
        <taxon>Bacillati</taxon>
        <taxon>Bacillota</taxon>
        <taxon>Bacilli</taxon>
        <taxon>Lactobacillales</taxon>
        <taxon>Enterococcaceae</taxon>
        <taxon>Enterococcus</taxon>
    </lineage>
</organism>
<dbReference type="AlphaFoldDB" id="A0A1L8RII2"/>
<dbReference type="RefSeq" id="WP_067390445.1">
    <property type="nucleotide sequence ID" value="NZ_JXKH01000002.1"/>
</dbReference>
<reference evidence="2 3" key="1">
    <citation type="submission" date="2014-12" db="EMBL/GenBank/DDBJ databases">
        <title>Draft genome sequences of 29 type strains of Enterococci.</title>
        <authorList>
            <person name="Zhong Z."/>
            <person name="Sun Z."/>
            <person name="Liu W."/>
            <person name="Zhang W."/>
            <person name="Zhang H."/>
        </authorList>
    </citation>
    <scope>NUCLEOTIDE SEQUENCE [LARGE SCALE GENOMIC DNA]</scope>
    <source>
        <strain evidence="2 3">DSM 17029</strain>
    </source>
</reference>
<dbReference type="SUPFAM" id="SSF117782">
    <property type="entry name" value="YbjQ-like"/>
    <property type="match status" value="1"/>
</dbReference>
<evidence type="ECO:0000256" key="1">
    <source>
        <dbReference type="ARBA" id="ARBA00010751"/>
    </source>
</evidence>
<dbReference type="Pfam" id="PF01906">
    <property type="entry name" value="YbjQ_1"/>
    <property type="match status" value="1"/>
</dbReference>
<evidence type="ECO:0000313" key="2">
    <source>
        <dbReference type="EMBL" id="OJG19580.1"/>
    </source>
</evidence>
<dbReference type="Proteomes" id="UP000181884">
    <property type="component" value="Unassembled WGS sequence"/>
</dbReference>
<dbReference type="Gene3D" id="3.30.110.70">
    <property type="entry name" value="Hypothetical protein apc22750. Chain B"/>
    <property type="match status" value="1"/>
</dbReference>
<evidence type="ECO:0000313" key="3">
    <source>
        <dbReference type="Proteomes" id="UP000181884"/>
    </source>
</evidence>
<proteinExistence type="inferred from homology"/>
<sequence length="85" mass="9150">MITSTLTSYPGKKVTKEFGIISGFDDKLRGIRTTVLIGDYLERALQDLEKNAAELGANAVLGISFALADKTLPVVMGTAVYLEDL</sequence>
<dbReference type="InterPro" id="IPR035439">
    <property type="entry name" value="UPF0145_dom_sf"/>
</dbReference>
<dbReference type="InterPro" id="IPR002765">
    <property type="entry name" value="UPF0145_YbjQ-like"/>
</dbReference>
<gene>
    <name evidence="2" type="ORF">RU97_GL001151</name>
</gene>
<protein>
    <submittedName>
        <fullName evidence="2">Uncharacterized protein</fullName>
    </submittedName>
</protein>
<comment type="similarity">
    <text evidence="1">Belongs to the UPF0145 family.</text>
</comment>